<evidence type="ECO:0000313" key="1">
    <source>
        <dbReference type="EMBL" id="EMZ39325.1"/>
    </source>
</evidence>
<dbReference type="Proteomes" id="UP000012589">
    <property type="component" value="Unassembled WGS sequence"/>
</dbReference>
<evidence type="ECO:0000313" key="2">
    <source>
        <dbReference type="Proteomes" id="UP000012589"/>
    </source>
</evidence>
<dbReference type="HOGENOM" id="CLU_2408875_0_0_9"/>
<name>N2BLK4_9FIRM</name>
<protein>
    <submittedName>
        <fullName evidence="1">Uncharacterized protein</fullName>
    </submittedName>
</protein>
<organism evidence="1 2">
    <name type="scientific">Eubacterium plexicaudatum ASF492</name>
    <dbReference type="NCBI Taxonomy" id="1235802"/>
    <lineage>
        <taxon>Bacteria</taxon>
        <taxon>Bacillati</taxon>
        <taxon>Bacillota</taxon>
        <taxon>Clostridia</taxon>
        <taxon>Eubacteriales</taxon>
        <taxon>Eubacteriaceae</taxon>
        <taxon>Eubacterium</taxon>
    </lineage>
</organism>
<accession>N2BLK4</accession>
<reference evidence="1 2" key="1">
    <citation type="journal article" date="2014" name="Genome Announc.">
        <title>Draft genome sequences of the altered schaedler flora, a defined bacterial community from gnotobiotic mice.</title>
        <authorList>
            <person name="Wannemuehler M.J."/>
            <person name="Overstreet A.M."/>
            <person name="Ward D.V."/>
            <person name="Phillips G.J."/>
        </authorList>
    </citation>
    <scope>NUCLEOTIDE SEQUENCE [LARGE SCALE GENOMIC DNA]</scope>
    <source>
        <strain evidence="1 2">ASF492</strain>
    </source>
</reference>
<comment type="caution">
    <text evidence="1">The sequence shown here is derived from an EMBL/GenBank/DDBJ whole genome shotgun (WGS) entry which is preliminary data.</text>
</comment>
<dbReference type="AlphaFoldDB" id="N2BLK4"/>
<proteinExistence type="predicted"/>
<dbReference type="PATRIC" id="fig|1235802.3.peg.122"/>
<sequence length="92" mass="10504">MKRGKLWICLIASGLLAMSYSFIIRTKFEVPLEEIESARNAYEVINESAYIIKHSNGSYIFHSQNDDIPLGENSVKSLIQDGFIMIESEEYP</sequence>
<dbReference type="EMBL" id="AQFT01000004">
    <property type="protein sequence ID" value="EMZ39325.1"/>
    <property type="molecule type" value="Genomic_DNA"/>
</dbReference>
<keyword evidence="2" id="KW-1185">Reference proteome</keyword>
<gene>
    <name evidence="1" type="ORF">C823_00114</name>
</gene>